<dbReference type="PANTHER" id="PTHR43004:SF4">
    <property type="entry name" value="FAD-BINDING DOMAIN-CONTAINING PROTEIN"/>
    <property type="match status" value="1"/>
</dbReference>
<evidence type="ECO:0000256" key="4">
    <source>
        <dbReference type="ARBA" id="ARBA00022857"/>
    </source>
</evidence>
<keyword evidence="5" id="KW-0560">Oxidoreductase</keyword>
<evidence type="ECO:0000256" key="2">
    <source>
        <dbReference type="ARBA" id="ARBA00022630"/>
    </source>
</evidence>
<dbReference type="Gene3D" id="3.40.50.720">
    <property type="entry name" value="NAD(P)-binding Rossmann-like Domain"/>
    <property type="match status" value="1"/>
</dbReference>
<dbReference type="InterPro" id="IPR020904">
    <property type="entry name" value="Sc_DH/Rdtase_CS"/>
</dbReference>
<evidence type="ECO:0000256" key="3">
    <source>
        <dbReference type="ARBA" id="ARBA00022827"/>
    </source>
</evidence>
<dbReference type="SUPFAM" id="SSF52833">
    <property type="entry name" value="Thioredoxin-like"/>
    <property type="match status" value="1"/>
</dbReference>
<dbReference type="GO" id="GO:0071949">
    <property type="term" value="F:FAD binding"/>
    <property type="evidence" value="ECO:0007669"/>
    <property type="project" value="InterPro"/>
</dbReference>
<dbReference type="AlphaFoldDB" id="A0A093VJP0"/>
<dbReference type="Pfam" id="PF07976">
    <property type="entry name" value="Phe_hydrox_dim"/>
    <property type="match status" value="1"/>
</dbReference>
<keyword evidence="3" id="KW-0274">FAD</keyword>
<dbReference type="PANTHER" id="PTHR43004">
    <property type="entry name" value="TRK SYSTEM POTASSIUM UPTAKE PROTEIN"/>
    <property type="match status" value="1"/>
</dbReference>
<comment type="similarity">
    <text evidence="1">Belongs to the PheA/TfdB FAD monooxygenase family.</text>
</comment>
<dbReference type="InterPro" id="IPR036291">
    <property type="entry name" value="NAD(P)-bd_dom_sf"/>
</dbReference>
<sequence length="902" mass="100434">MGAGLIGAYDMALSRACDLYLRVVQSIDWSFVWERERKYIYFVLHITVQKMSKFSLHGRTALVTGGARGCGLAFARGLAEAGANVAIFDVVEPDAAFYNIEKDYKVHTAHYKVDVSSPESLEKGFAEFQRDFENALDICVPCAGINRHLPFLEFTYKEHHDLVSVNVLGLYFTAQAAAKQMIANGTKHGSIVLVASMASHIAVRDQLCSAYCGTKGAVRSMCPAIAKELAQYGIRVNSVSPGYVRTEMTAAFSHLLPKWESEAMLNRIAEPEDIMGACVFLASDASSYMTGQDIICCQFSEISKNIFFFHEKMAPAAENEGCCVHDPVDTSTTVVVVGAGPSGLMLACNLVRFGIEVIILDDRPDKTSAGKADGIQPKTIETFKQMRLADTLLRNAARVYDMSFWQSTPESPLKRTGRQIHYPDHLVGASDPYILLAHQGMIEDLFIDDMSSRDVAYEDTVSKTIKTIRTEYLVGCDGARSKVREFIPNAQLIGEMTNASWGVLDGVIDTDFPDLWSKVAVRSHLAGSILWIPRERNLTRLYVQLSETDGERVDRLKATPEYVMQRARDAMYPFRLEWKTIEWFGNYVVGQRVANHFMDSDARIFIAGDAGHCHSALAAQGANTSMHDSLNLAWKLNAVIRGMGNPSLLATYEEERQKIAYDLINFDVEHCKAFAAGDAALAKNFDDNIRFISGVGAEYSEGMLNRNRHTMPNRLQPGALQLPAKVTRYIDANPVDIQLDIPMLGQFRVFFFVRDTLTALPFLRSVCGGFDNGGVMGRITSQAGQSYQKQPRREAPSDAFAPHSRYTAVSDGFTFAMVTKSPKSQFEISDLPKLLQESRWTLYLDDVETPQCTDKWFGTLQSTQAGIVIIRPDGYVGAIDEWEVSASDEARQWIEEYFTFML</sequence>
<keyword evidence="4" id="KW-0521">NADP</keyword>
<dbReference type="InterPro" id="IPR050641">
    <property type="entry name" value="RIFMO-like"/>
</dbReference>
<dbReference type="Pfam" id="PF01494">
    <property type="entry name" value="FAD_binding_3"/>
    <property type="match status" value="1"/>
</dbReference>
<dbReference type="InterPro" id="IPR012941">
    <property type="entry name" value="Phe_hydrox_C_dim_dom"/>
</dbReference>
<dbReference type="SUPFAM" id="SSF51905">
    <property type="entry name" value="FAD/NAD(P)-binding domain"/>
    <property type="match status" value="1"/>
</dbReference>
<dbReference type="EMBL" id="JPOX01000003">
    <property type="protein sequence ID" value="KFX52385.1"/>
    <property type="molecule type" value="Genomic_DNA"/>
</dbReference>
<dbReference type="InterPro" id="IPR036249">
    <property type="entry name" value="Thioredoxin-like_sf"/>
</dbReference>
<proteinExistence type="inferred from homology"/>
<evidence type="ECO:0000313" key="8">
    <source>
        <dbReference type="EMBL" id="KFX52385.1"/>
    </source>
</evidence>
<dbReference type="GO" id="GO:0016709">
    <property type="term" value="F:oxidoreductase activity, acting on paired donors, with incorporation or reduction of molecular oxygen, NAD(P)H as one donor, and incorporation of one atom of oxygen"/>
    <property type="evidence" value="ECO:0007669"/>
    <property type="project" value="UniProtKB-ARBA"/>
</dbReference>
<dbReference type="Gene3D" id="3.30.9.10">
    <property type="entry name" value="D-Amino Acid Oxidase, subunit A, domain 2"/>
    <property type="match status" value="1"/>
</dbReference>
<dbReference type="Pfam" id="PF13561">
    <property type="entry name" value="adh_short_C2"/>
    <property type="match status" value="1"/>
</dbReference>
<evidence type="ECO:0000256" key="1">
    <source>
        <dbReference type="ARBA" id="ARBA00007801"/>
    </source>
</evidence>
<keyword evidence="2" id="KW-0285">Flavoprotein</keyword>
<accession>A0A093VJP0</accession>
<protein>
    <submittedName>
        <fullName evidence="8">Phenol 2-monooxygenase</fullName>
    </submittedName>
</protein>
<dbReference type="InterPro" id="IPR002938">
    <property type="entry name" value="FAD-bd"/>
</dbReference>
<dbReference type="Gene3D" id="3.40.30.20">
    <property type="match status" value="1"/>
</dbReference>
<evidence type="ECO:0000259" key="6">
    <source>
        <dbReference type="Pfam" id="PF01494"/>
    </source>
</evidence>
<dbReference type="FunFam" id="3.40.50.720:FF:000084">
    <property type="entry name" value="Short-chain dehydrogenase reductase"/>
    <property type="match status" value="1"/>
</dbReference>
<dbReference type="SUPFAM" id="SSF54373">
    <property type="entry name" value="FAD-linked reductases, C-terminal domain"/>
    <property type="match status" value="1"/>
</dbReference>
<name>A0A093VJP0_TALMA</name>
<dbReference type="InterPro" id="IPR036188">
    <property type="entry name" value="FAD/NAD-bd_sf"/>
</dbReference>
<dbReference type="InterPro" id="IPR038220">
    <property type="entry name" value="PHOX_C_sf"/>
</dbReference>
<dbReference type="PRINTS" id="PR00420">
    <property type="entry name" value="RNGMNOXGNASE"/>
</dbReference>
<reference evidence="8" key="1">
    <citation type="journal article" date="2014" name="PLoS Genet.">
        <title>Signature Gene Expression Reveals Novel Clues to the Molecular Mechanisms of Dimorphic Transition in Penicillium marneffei.</title>
        <authorList>
            <person name="Yang E."/>
            <person name="Wang G."/>
            <person name="Cai J."/>
            <person name="Woo P.C."/>
            <person name="Lau S.K."/>
            <person name="Yuen K.-Y."/>
            <person name="Chow W.-N."/>
            <person name="Lin X."/>
        </authorList>
    </citation>
    <scope>NUCLEOTIDE SEQUENCE [LARGE SCALE GENOMIC DNA]</scope>
    <source>
        <strain evidence="8">PM1</strain>
    </source>
</reference>
<organism evidence="8">
    <name type="scientific">Talaromyces marneffei PM1</name>
    <dbReference type="NCBI Taxonomy" id="1077442"/>
    <lineage>
        <taxon>Eukaryota</taxon>
        <taxon>Fungi</taxon>
        <taxon>Dikarya</taxon>
        <taxon>Ascomycota</taxon>
        <taxon>Pezizomycotina</taxon>
        <taxon>Eurotiomycetes</taxon>
        <taxon>Eurotiomycetidae</taxon>
        <taxon>Eurotiales</taxon>
        <taxon>Trichocomaceae</taxon>
        <taxon>Talaromyces</taxon>
        <taxon>Talaromyces sect. Talaromyces</taxon>
    </lineage>
</organism>
<dbReference type="eggNOG" id="KOG3855">
    <property type="taxonomic scope" value="Eukaryota"/>
</dbReference>
<evidence type="ECO:0000256" key="5">
    <source>
        <dbReference type="ARBA" id="ARBA00023002"/>
    </source>
</evidence>
<dbReference type="Gene3D" id="3.50.50.60">
    <property type="entry name" value="FAD/NAD(P)-binding domain"/>
    <property type="match status" value="1"/>
</dbReference>
<dbReference type="SUPFAM" id="SSF51735">
    <property type="entry name" value="NAD(P)-binding Rossmann-fold domains"/>
    <property type="match status" value="1"/>
</dbReference>
<comment type="caution">
    <text evidence="8">The sequence shown here is derived from an EMBL/GenBank/DDBJ whole genome shotgun (WGS) entry which is preliminary data.</text>
</comment>
<evidence type="ECO:0000259" key="7">
    <source>
        <dbReference type="Pfam" id="PF07976"/>
    </source>
</evidence>
<dbReference type="InterPro" id="IPR002347">
    <property type="entry name" value="SDR_fam"/>
</dbReference>
<dbReference type="CDD" id="cd05352">
    <property type="entry name" value="MDH-like_SDR_c"/>
    <property type="match status" value="1"/>
</dbReference>
<dbReference type="PROSITE" id="PS00061">
    <property type="entry name" value="ADH_SHORT"/>
    <property type="match status" value="1"/>
</dbReference>
<feature type="domain" description="Phenol hydroxylase-like C-terminal dimerisation" evidence="7">
    <location>
        <begin position="698"/>
        <end position="898"/>
    </location>
</feature>
<keyword evidence="8" id="KW-0503">Monooxygenase</keyword>
<feature type="domain" description="FAD-binding" evidence="6">
    <location>
        <begin position="332"/>
        <end position="666"/>
    </location>
</feature>
<gene>
    <name evidence="8" type="ORF">GQ26_0032690</name>
</gene>